<reference evidence="15 16" key="1">
    <citation type="submission" date="2020-08" db="EMBL/GenBank/DDBJ databases">
        <title>Genomic Encyclopedia of Type Strains, Phase IV (KMG-IV): sequencing the most valuable type-strain genomes for metagenomic binning, comparative biology and taxonomic classification.</title>
        <authorList>
            <person name="Goeker M."/>
        </authorList>
    </citation>
    <scope>NUCLEOTIDE SEQUENCE [LARGE SCALE GENOMIC DNA]</scope>
    <source>
        <strain evidence="15 16">DSM 27165</strain>
    </source>
</reference>
<evidence type="ECO:0000256" key="4">
    <source>
        <dbReference type="ARBA" id="ARBA00022449"/>
    </source>
</evidence>
<evidence type="ECO:0000256" key="11">
    <source>
        <dbReference type="ARBA" id="ARBA00023065"/>
    </source>
</evidence>
<keyword evidence="9" id="KW-0630">Potassium</keyword>
<feature type="transmembrane region" description="Helical" evidence="13">
    <location>
        <begin position="323"/>
        <end position="344"/>
    </location>
</feature>
<dbReference type="PANTHER" id="PTHR46157">
    <property type="entry name" value="K(+) EFFLUX ANTIPORTER 3, CHLOROPLASTIC"/>
    <property type="match status" value="1"/>
</dbReference>
<keyword evidence="3" id="KW-0813">Transport</keyword>
<accession>A0A840MK49</accession>
<feature type="transmembrane region" description="Helical" evidence="13">
    <location>
        <begin position="53"/>
        <end position="72"/>
    </location>
</feature>
<dbReference type="PANTHER" id="PTHR46157:SF4">
    <property type="entry name" value="K(+) EFFLUX ANTIPORTER 3, CHLOROPLASTIC"/>
    <property type="match status" value="1"/>
</dbReference>
<dbReference type="FunFam" id="3.40.50.720:FF:000036">
    <property type="entry name" value="Glutathione-regulated potassium-efflux system protein KefB"/>
    <property type="match status" value="1"/>
</dbReference>
<dbReference type="InterPro" id="IPR006153">
    <property type="entry name" value="Cation/H_exchanger_TM"/>
</dbReference>
<evidence type="ECO:0000259" key="14">
    <source>
        <dbReference type="PROSITE" id="PS51201"/>
    </source>
</evidence>
<dbReference type="GO" id="GO:0015297">
    <property type="term" value="F:antiporter activity"/>
    <property type="evidence" value="ECO:0007669"/>
    <property type="project" value="UniProtKB-KW"/>
</dbReference>
<evidence type="ECO:0000256" key="6">
    <source>
        <dbReference type="ARBA" id="ARBA00022519"/>
    </source>
</evidence>
<evidence type="ECO:0000256" key="7">
    <source>
        <dbReference type="ARBA" id="ARBA00022538"/>
    </source>
</evidence>
<feature type="transmembrane region" description="Helical" evidence="13">
    <location>
        <begin position="29"/>
        <end position="47"/>
    </location>
</feature>
<dbReference type="Proteomes" id="UP000575898">
    <property type="component" value="Unassembled WGS sequence"/>
</dbReference>
<evidence type="ECO:0000256" key="13">
    <source>
        <dbReference type="SAM" id="Phobius"/>
    </source>
</evidence>
<comment type="caution">
    <text evidence="15">The sequence shown here is derived from an EMBL/GenBank/DDBJ whole genome shotgun (WGS) entry which is preliminary data.</text>
</comment>
<dbReference type="PROSITE" id="PS51201">
    <property type="entry name" value="RCK_N"/>
    <property type="match status" value="1"/>
</dbReference>
<keyword evidence="11" id="KW-0406">Ion transport</keyword>
<dbReference type="Pfam" id="PF00999">
    <property type="entry name" value="Na_H_Exchanger"/>
    <property type="match status" value="1"/>
</dbReference>
<feature type="transmembrane region" description="Helical" evidence="13">
    <location>
        <begin position="84"/>
        <end position="106"/>
    </location>
</feature>
<dbReference type="InterPro" id="IPR003148">
    <property type="entry name" value="RCK_N"/>
</dbReference>
<dbReference type="Gene3D" id="3.40.50.720">
    <property type="entry name" value="NAD(P)-binding Rossmann-like Domain"/>
    <property type="match status" value="1"/>
</dbReference>
<feature type="transmembrane region" description="Helical" evidence="13">
    <location>
        <begin position="6"/>
        <end position="22"/>
    </location>
</feature>
<organism evidence="15 16">
    <name type="scientific">Chitinivorax tropicus</name>
    <dbReference type="NCBI Taxonomy" id="714531"/>
    <lineage>
        <taxon>Bacteria</taxon>
        <taxon>Pseudomonadati</taxon>
        <taxon>Pseudomonadota</taxon>
        <taxon>Betaproteobacteria</taxon>
        <taxon>Chitinivorax</taxon>
    </lineage>
</organism>
<evidence type="ECO:0000313" key="15">
    <source>
        <dbReference type="EMBL" id="MBB5017875.1"/>
    </source>
</evidence>
<keyword evidence="10 13" id="KW-1133">Transmembrane helix</keyword>
<comment type="similarity">
    <text evidence="2">Belongs to the monovalent cation:proton antiporter 2 (CPA2) transporter (TC 2.A.37) family.</text>
</comment>
<keyword evidence="8 13" id="KW-0812">Transmembrane</keyword>
<dbReference type="FunFam" id="1.20.1530.20:FF:000001">
    <property type="entry name" value="Glutathione-regulated potassium-efflux system protein KefB"/>
    <property type="match status" value="1"/>
</dbReference>
<dbReference type="InterPro" id="IPR004771">
    <property type="entry name" value="K/H_exchanger"/>
</dbReference>
<feature type="transmembrane region" description="Helical" evidence="13">
    <location>
        <begin position="356"/>
        <end position="375"/>
    </location>
</feature>
<keyword evidence="16" id="KW-1185">Reference proteome</keyword>
<dbReference type="RefSeq" id="WP_184036306.1">
    <property type="nucleotide sequence ID" value="NZ_JACHHY010000005.1"/>
</dbReference>
<dbReference type="Pfam" id="PF02254">
    <property type="entry name" value="TrkA_N"/>
    <property type="match status" value="1"/>
</dbReference>
<dbReference type="GO" id="GO:1902600">
    <property type="term" value="P:proton transmembrane transport"/>
    <property type="evidence" value="ECO:0007669"/>
    <property type="project" value="InterPro"/>
</dbReference>
<keyword evidence="5" id="KW-1003">Cell membrane</keyword>
<feature type="transmembrane region" description="Helical" evidence="13">
    <location>
        <begin position="112"/>
        <end position="133"/>
    </location>
</feature>
<dbReference type="InterPro" id="IPR038770">
    <property type="entry name" value="Na+/solute_symporter_sf"/>
</dbReference>
<evidence type="ECO:0000256" key="12">
    <source>
        <dbReference type="ARBA" id="ARBA00023136"/>
    </source>
</evidence>
<gene>
    <name evidence="15" type="ORF">HNQ59_001145</name>
</gene>
<evidence type="ECO:0000256" key="10">
    <source>
        <dbReference type="ARBA" id="ARBA00022989"/>
    </source>
</evidence>
<evidence type="ECO:0000256" key="8">
    <source>
        <dbReference type="ARBA" id="ARBA00022692"/>
    </source>
</evidence>
<keyword evidence="7" id="KW-0633">Potassium transport</keyword>
<dbReference type="SUPFAM" id="SSF51735">
    <property type="entry name" value="NAD(P)-binding Rossmann-fold domains"/>
    <property type="match status" value="1"/>
</dbReference>
<dbReference type="NCBIfam" id="TIGR00932">
    <property type="entry name" value="2a37"/>
    <property type="match status" value="1"/>
</dbReference>
<proteinExistence type="inferred from homology"/>
<comment type="subcellular location">
    <subcellularLocation>
        <location evidence="1">Cell inner membrane</location>
        <topology evidence="1">Multi-pass membrane protein</topology>
    </subcellularLocation>
</comment>
<dbReference type="GO" id="GO:0005886">
    <property type="term" value="C:plasma membrane"/>
    <property type="evidence" value="ECO:0007669"/>
    <property type="project" value="UniProtKB-SubCell"/>
</dbReference>
<keyword evidence="12 13" id="KW-0472">Membrane</keyword>
<evidence type="ECO:0000313" key="16">
    <source>
        <dbReference type="Proteomes" id="UP000575898"/>
    </source>
</evidence>
<feature type="transmembrane region" description="Helical" evidence="13">
    <location>
        <begin position="182"/>
        <end position="200"/>
    </location>
</feature>
<evidence type="ECO:0000256" key="5">
    <source>
        <dbReference type="ARBA" id="ARBA00022475"/>
    </source>
</evidence>
<feature type="transmembrane region" description="Helical" evidence="13">
    <location>
        <begin position="293"/>
        <end position="311"/>
    </location>
</feature>
<dbReference type="AlphaFoldDB" id="A0A840MK49"/>
<name>A0A840MK49_9PROT</name>
<feature type="domain" description="RCK N-terminal" evidence="14">
    <location>
        <begin position="398"/>
        <end position="517"/>
    </location>
</feature>
<dbReference type="GO" id="GO:0008324">
    <property type="term" value="F:monoatomic cation transmembrane transporter activity"/>
    <property type="evidence" value="ECO:0007669"/>
    <property type="project" value="InterPro"/>
</dbReference>
<keyword evidence="4" id="KW-0050">Antiport</keyword>
<evidence type="ECO:0000256" key="2">
    <source>
        <dbReference type="ARBA" id="ARBA00005551"/>
    </source>
</evidence>
<evidence type="ECO:0000256" key="9">
    <source>
        <dbReference type="ARBA" id="ARBA00022958"/>
    </source>
</evidence>
<dbReference type="InterPro" id="IPR036291">
    <property type="entry name" value="NAD(P)-bd_dom_sf"/>
</dbReference>
<keyword evidence="6" id="KW-0997">Cell inner membrane</keyword>
<evidence type="ECO:0000256" key="1">
    <source>
        <dbReference type="ARBA" id="ARBA00004429"/>
    </source>
</evidence>
<feature type="transmembrane region" description="Helical" evidence="13">
    <location>
        <begin position="145"/>
        <end position="167"/>
    </location>
</feature>
<dbReference type="EMBL" id="JACHHY010000005">
    <property type="protein sequence ID" value="MBB5017875.1"/>
    <property type="molecule type" value="Genomic_DNA"/>
</dbReference>
<evidence type="ECO:0000256" key="3">
    <source>
        <dbReference type="ARBA" id="ARBA00022448"/>
    </source>
</evidence>
<dbReference type="GO" id="GO:0006813">
    <property type="term" value="P:potassium ion transport"/>
    <property type="evidence" value="ECO:0007669"/>
    <property type="project" value="UniProtKB-KW"/>
</dbReference>
<sequence length="591" mass="64452">MAYLSQTILFLAVAVTIVPLFRKLGLGAVLGYLIAGVVIGPWGLKLIDNVEQVLHVSELGVILLLFVIGLELEPSRLWVLRRPVFGLGGAQVILSGLVLGGFAIWQGLTWKSALIVGLGLAMSSTAFVLQTLAERQELTARHGRDAFSILLFQDIAVIPLLALIPLLSPVRSGEGGLDWGDAARAIGTVLGVIGAGHYLLRPAFRYVARSGAKELFTAAALLVVIGNAVLLQWAGLSMSLGAFLAGVMLADSEYRHELEANIDPFKGLLLGLFFIAVGMTANLGIMLAHPLKVLALTLGLIAAKTLVLLILARITGADRATAVKLGITLSQGGEFAFVLFSVATTEKIISTALNDTLVVAVTLSMLIAPFLFIAYDKLIAPWLERTTEREFDQIEDHDKPVIIAGFGRFGQIVARILHMQHIPFTALDKSTQQVDFVRKFGNQIYYGDASRLELLEAAGTGKARLFVLALDDVDTSIKTAELMRRHFPHVPVYARARNRYHAYKLMDAGAKAIYRETFGSSLDMAQAVLGEMGLDEQKARQSVDTFEQADLDLLRRQHAVYQDEHLLMQSAQQAQEELKHLFESEQHKAET</sequence>
<dbReference type="Gene3D" id="1.20.1530.20">
    <property type="match status" value="1"/>
</dbReference>
<protein>
    <submittedName>
        <fullName evidence="15">Glutathione-regulated potassium-efflux system ancillary protein KefC/glutathione-regulated potassium-efflux system protein KefB</fullName>
    </submittedName>
</protein>
<feature type="transmembrane region" description="Helical" evidence="13">
    <location>
        <begin position="267"/>
        <end position="287"/>
    </location>
</feature>